<keyword evidence="2" id="KW-1185">Reference proteome</keyword>
<evidence type="ECO:0000313" key="2">
    <source>
        <dbReference type="Proteomes" id="UP000441399"/>
    </source>
</evidence>
<gene>
    <name evidence="1" type="ORF">OPDIPICF_04176</name>
</gene>
<protein>
    <recommendedName>
        <fullName evidence="3">Transposase</fullName>
    </recommendedName>
</protein>
<name>A0A5S9P3V0_9GAMM</name>
<dbReference type="Proteomes" id="UP000441399">
    <property type="component" value="Unassembled WGS sequence"/>
</dbReference>
<reference evidence="1 2" key="1">
    <citation type="submission" date="2019-11" db="EMBL/GenBank/DDBJ databases">
        <authorList>
            <person name="Holert J."/>
        </authorList>
    </citation>
    <scope>NUCLEOTIDE SEQUENCE [LARGE SCALE GENOMIC DNA]</scope>
    <source>
        <strain evidence="1">SB11_3</strain>
    </source>
</reference>
<accession>A0A5S9P3V0</accession>
<proteinExistence type="predicted"/>
<dbReference type="AlphaFoldDB" id="A0A5S9P3V0"/>
<sequence length="81" mass="9311">MTKKNQPRKRHNDEFKAEALLLAEKIGVTKAATSLDCMVRRSISGDLQLRKRAIPVMRVILRPKMPNSNGRKPIWKRKSNS</sequence>
<evidence type="ECO:0000313" key="1">
    <source>
        <dbReference type="EMBL" id="CAA0098030.1"/>
    </source>
</evidence>
<organism evidence="1 2">
    <name type="scientific">BD1-7 clade bacterium</name>
    <dbReference type="NCBI Taxonomy" id="2029982"/>
    <lineage>
        <taxon>Bacteria</taxon>
        <taxon>Pseudomonadati</taxon>
        <taxon>Pseudomonadota</taxon>
        <taxon>Gammaproteobacteria</taxon>
        <taxon>Cellvibrionales</taxon>
        <taxon>Spongiibacteraceae</taxon>
        <taxon>BD1-7 clade</taxon>
    </lineage>
</organism>
<dbReference type="EMBL" id="CACSIO010000004">
    <property type="protein sequence ID" value="CAA0098030.1"/>
    <property type="molecule type" value="Genomic_DNA"/>
</dbReference>
<evidence type="ECO:0008006" key="3">
    <source>
        <dbReference type="Google" id="ProtNLM"/>
    </source>
</evidence>